<name>A0ABT2H2X1_9MICO</name>
<evidence type="ECO:0000256" key="2">
    <source>
        <dbReference type="ARBA" id="ARBA00010544"/>
    </source>
</evidence>
<protein>
    <submittedName>
        <fullName evidence="7">ABC transporter permease</fullName>
    </submittedName>
</protein>
<feature type="transmembrane region" description="Helical" evidence="6">
    <location>
        <begin position="112"/>
        <end position="135"/>
    </location>
</feature>
<evidence type="ECO:0000256" key="3">
    <source>
        <dbReference type="ARBA" id="ARBA00022692"/>
    </source>
</evidence>
<feature type="transmembrane region" description="Helical" evidence="6">
    <location>
        <begin position="60"/>
        <end position="79"/>
    </location>
</feature>
<dbReference type="EMBL" id="JANLCJ010000003">
    <property type="protein sequence ID" value="MCS5734286.1"/>
    <property type="molecule type" value="Genomic_DNA"/>
</dbReference>
<evidence type="ECO:0000256" key="6">
    <source>
        <dbReference type="SAM" id="Phobius"/>
    </source>
</evidence>
<keyword evidence="5 6" id="KW-0472">Membrane</keyword>
<proteinExistence type="inferred from homology"/>
<evidence type="ECO:0000313" key="8">
    <source>
        <dbReference type="Proteomes" id="UP001165586"/>
    </source>
</evidence>
<keyword evidence="4 6" id="KW-1133">Transmembrane helix</keyword>
<dbReference type="PANTHER" id="PTHR43471">
    <property type="entry name" value="ABC TRANSPORTER PERMEASE"/>
    <property type="match status" value="1"/>
</dbReference>
<comment type="subcellular location">
    <subcellularLocation>
        <location evidence="1">Membrane</location>
        <topology evidence="1">Multi-pass membrane protein</topology>
    </subcellularLocation>
</comment>
<sequence>MTAIGAFLRGVGLIVSLELKQRVRGVAWYVILGVFFGLVAVVTVGVWVVTGTWGGSGGGLFSSVVYFVLLLASLISPALSGNAINGEREGGTLATIQVTTITTGQIVIGKWLAAWVASLALLVVTVPFLAIAVGIGEVSAATVVSSLAVLAAELGVLAALGVGLSGVIRKPLFSVVVTYLTVAALSIGTLIAFAIAGTVTQVQVTQTTVDFDYSTTTDEGTIAECAPPTTTTYSVPRFDLYWGVLVANPYVVVADASYGDFTRDGQPNDLFGYIAYGVRQAQVAPETERFDDYCHLAPGEYFGQDQPTPEEVLRSGVPSWFIGLSIQAVLAAAALFAAWRLTRTPSGRLAKGSRIA</sequence>
<gene>
    <name evidence="7" type="ORF">N1032_11115</name>
</gene>
<evidence type="ECO:0000256" key="4">
    <source>
        <dbReference type="ARBA" id="ARBA00022989"/>
    </source>
</evidence>
<feature type="transmembrane region" description="Helical" evidence="6">
    <location>
        <begin position="320"/>
        <end position="341"/>
    </location>
</feature>
<evidence type="ECO:0000256" key="1">
    <source>
        <dbReference type="ARBA" id="ARBA00004141"/>
    </source>
</evidence>
<evidence type="ECO:0000256" key="5">
    <source>
        <dbReference type="ARBA" id="ARBA00023136"/>
    </source>
</evidence>
<keyword evidence="3 6" id="KW-0812">Transmembrane</keyword>
<feature type="transmembrane region" description="Helical" evidence="6">
    <location>
        <begin position="26"/>
        <end position="48"/>
    </location>
</feature>
<reference evidence="7" key="1">
    <citation type="submission" date="2022-08" db="EMBL/GenBank/DDBJ databases">
        <authorList>
            <person name="Deng Y."/>
            <person name="Han X.-F."/>
            <person name="Zhang Y.-Q."/>
        </authorList>
    </citation>
    <scope>NUCLEOTIDE SEQUENCE</scope>
    <source>
        <strain evidence="7">CPCC 203386</strain>
    </source>
</reference>
<dbReference type="Proteomes" id="UP001165586">
    <property type="component" value="Unassembled WGS sequence"/>
</dbReference>
<comment type="similarity">
    <text evidence="2">Belongs to the CcmB/CycW/HelB family.</text>
</comment>
<feature type="transmembrane region" description="Helical" evidence="6">
    <location>
        <begin position="141"/>
        <end position="160"/>
    </location>
</feature>
<keyword evidence="8" id="KW-1185">Reference proteome</keyword>
<organism evidence="7 8">
    <name type="scientific">Herbiconiux daphne</name>
    <dbReference type="NCBI Taxonomy" id="2970914"/>
    <lineage>
        <taxon>Bacteria</taxon>
        <taxon>Bacillati</taxon>
        <taxon>Actinomycetota</taxon>
        <taxon>Actinomycetes</taxon>
        <taxon>Micrococcales</taxon>
        <taxon>Microbacteriaceae</taxon>
        <taxon>Herbiconiux</taxon>
    </lineage>
</organism>
<comment type="caution">
    <text evidence="7">The sequence shown here is derived from an EMBL/GenBank/DDBJ whole genome shotgun (WGS) entry which is preliminary data.</text>
</comment>
<feature type="transmembrane region" description="Helical" evidence="6">
    <location>
        <begin position="172"/>
        <end position="196"/>
    </location>
</feature>
<accession>A0ABT2H2X1</accession>
<evidence type="ECO:0000313" key="7">
    <source>
        <dbReference type="EMBL" id="MCS5734286.1"/>
    </source>
</evidence>
<dbReference type="InterPro" id="IPR003544">
    <property type="entry name" value="Cyt_c_biogenesis_CcmB"/>
</dbReference>
<dbReference type="Pfam" id="PF03379">
    <property type="entry name" value="CcmB"/>
    <property type="match status" value="1"/>
</dbReference>
<dbReference type="RefSeq" id="WP_259539125.1">
    <property type="nucleotide sequence ID" value="NZ_JANLCJ010000003.1"/>
</dbReference>